<organism evidence="1 2">
    <name type="scientific">Bryocella elongata</name>
    <dbReference type="NCBI Taxonomy" id="863522"/>
    <lineage>
        <taxon>Bacteria</taxon>
        <taxon>Pseudomonadati</taxon>
        <taxon>Acidobacteriota</taxon>
        <taxon>Terriglobia</taxon>
        <taxon>Terriglobales</taxon>
        <taxon>Acidobacteriaceae</taxon>
        <taxon>Bryocella</taxon>
    </lineage>
</organism>
<protein>
    <submittedName>
        <fullName evidence="1">Uncharacterized protein</fullName>
    </submittedName>
</protein>
<dbReference type="RefSeq" id="WP_103932730.1">
    <property type="nucleotide sequence ID" value="NZ_FNVA01000002.1"/>
</dbReference>
<proteinExistence type="predicted"/>
<dbReference type="EMBL" id="FNVA01000002">
    <property type="protein sequence ID" value="SEG06324.1"/>
    <property type="molecule type" value="Genomic_DNA"/>
</dbReference>
<reference evidence="1 2" key="1">
    <citation type="submission" date="2016-10" db="EMBL/GenBank/DDBJ databases">
        <authorList>
            <person name="de Groot N.N."/>
        </authorList>
    </citation>
    <scope>NUCLEOTIDE SEQUENCE [LARGE SCALE GENOMIC DNA]</scope>
    <source>
        <strain evidence="1 2">DSM 22489</strain>
    </source>
</reference>
<gene>
    <name evidence="1" type="ORF">SAMN05421819_1860</name>
</gene>
<dbReference type="Proteomes" id="UP000236728">
    <property type="component" value="Unassembled WGS sequence"/>
</dbReference>
<evidence type="ECO:0000313" key="2">
    <source>
        <dbReference type="Proteomes" id="UP000236728"/>
    </source>
</evidence>
<evidence type="ECO:0000313" key="1">
    <source>
        <dbReference type="EMBL" id="SEG06324.1"/>
    </source>
</evidence>
<dbReference type="OrthoDB" id="121111at2"/>
<dbReference type="AlphaFoldDB" id="A0A1H5X3F2"/>
<name>A0A1H5X3F2_9BACT</name>
<sequence length="109" mass="12248">MPHQHLAAIKLGTDPVGPLPPASFHRTLDTWLYCPKCEAAYSLVAPYDWATDRFFADDSRRFIVLLQRAINRGHGAGHRVTHFDTNGVAVTAHTRTEPIELPLPPRHIM</sequence>
<keyword evidence="2" id="KW-1185">Reference proteome</keyword>
<accession>A0A1H5X3F2</accession>